<protein>
    <submittedName>
        <fullName evidence="7">PIN domain nuclease</fullName>
    </submittedName>
</protein>
<keyword evidence="2" id="KW-0540">Nuclease</keyword>
<name>A0A0C1UNT8_9CYAN</name>
<accession>A0A0C1UNT8</accession>
<dbReference type="PANTHER" id="PTHR42740:SF1">
    <property type="entry name" value="RIBONUCLEASE VAPC3"/>
    <property type="match status" value="1"/>
</dbReference>
<evidence type="ECO:0000313" key="7">
    <source>
        <dbReference type="EMBL" id="NEV66979.1"/>
    </source>
</evidence>
<evidence type="ECO:0000256" key="3">
    <source>
        <dbReference type="ARBA" id="ARBA00022723"/>
    </source>
</evidence>
<dbReference type="GO" id="GO:0046872">
    <property type="term" value="F:metal ion binding"/>
    <property type="evidence" value="ECO:0007669"/>
    <property type="project" value="UniProtKB-KW"/>
</dbReference>
<comment type="caution">
    <text evidence="7">The sequence shown here is derived from an EMBL/GenBank/DDBJ whole genome shotgun (WGS) entry which is preliminary data.</text>
</comment>
<dbReference type="PANTHER" id="PTHR42740">
    <property type="entry name" value="RIBONUCLEASE VAPC3"/>
    <property type="match status" value="1"/>
</dbReference>
<dbReference type="InterPro" id="IPR051749">
    <property type="entry name" value="PINc/VapC_TA_RNase"/>
</dbReference>
<dbReference type="CDD" id="cd18760">
    <property type="entry name" value="PIN_MtVapC3-like"/>
    <property type="match status" value="1"/>
</dbReference>
<dbReference type="EMBL" id="JTHE02000003">
    <property type="protein sequence ID" value="NEV66979.1"/>
    <property type="molecule type" value="Genomic_DNA"/>
</dbReference>
<dbReference type="InterPro" id="IPR029060">
    <property type="entry name" value="PIN-like_dom_sf"/>
</dbReference>
<reference evidence="7" key="1">
    <citation type="submission" date="2014-11" db="EMBL/GenBank/DDBJ databases">
        <authorList>
            <person name="Malar M.C."/>
            <person name="Sen D."/>
            <person name="Tripathy S."/>
        </authorList>
    </citation>
    <scope>NUCLEOTIDE SEQUENCE</scope>
    <source>
        <strain evidence="7">BDU141951</strain>
    </source>
</reference>
<reference evidence="7" key="3">
    <citation type="submission" date="2020-02" db="EMBL/GenBank/DDBJ databases">
        <authorList>
            <person name="Sarangi A.N."/>
            <person name="Ghosh S."/>
            <person name="Mukherjee M."/>
            <person name="Tripathy S."/>
        </authorList>
    </citation>
    <scope>NUCLEOTIDE SEQUENCE</scope>
    <source>
        <strain evidence="7">BDU141951</strain>
    </source>
</reference>
<evidence type="ECO:0000256" key="2">
    <source>
        <dbReference type="ARBA" id="ARBA00022722"/>
    </source>
</evidence>
<sequence length="133" mass="15035">MILVDSSVWIDYFNGQNTPQVELLDQLLDTHPLAIGDIILTEVLQGFRQDADYETAKQLMTSLTVFQLSNPELAIKSAENFRTLRKRGITVRKTIDVIIATFCIEANHTLLFSDRDFIPFVQHLGLTTALSPQ</sequence>
<feature type="domain" description="PIN" evidence="6">
    <location>
        <begin position="2"/>
        <end position="117"/>
    </location>
</feature>
<evidence type="ECO:0000256" key="4">
    <source>
        <dbReference type="ARBA" id="ARBA00022801"/>
    </source>
</evidence>
<reference evidence="7" key="2">
    <citation type="journal article" date="2015" name="Genome Announc.">
        <title>Draft Genome Sequence of Filamentous Marine Cyanobacterium Lyngbya confervoides Strain BDU141951.</title>
        <authorList>
            <person name="Chandrababunaidu M.M."/>
            <person name="Sen D."/>
            <person name="Tripathy S."/>
        </authorList>
    </citation>
    <scope>NUCLEOTIDE SEQUENCE</scope>
    <source>
        <strain evidence="7">BDU141951</strain>
    </source>
</reference>
<proteinExistence type="predicted"/>
<keyword evidence="4" id="KW-0378">Hydrolase</keyword>
<dbReference type="Gene3D" id="3.40.50.1010">
    <property type="entry name" value="5'-nuclease"/>
    <property type="match status" value="1"/>
</dbReference>
<evidence type="ECO:0000256" key="1">
    <source>
        <dbReference type="ARBA" id="ARBA00022649"/>
    </source>
</evidence>
<keyword evidence="1" id="KW-1277">Toxin-antitoxin system</keyword>
<organism evidence="7">
    <name type="scientific">Lyngbya confervoides BDU141951</name>
    <dbReference type="NCBI Taxonomy" id="1574623"/>
    <lineage>
        <taxon>Bacteria</taxon>
        <taxon>Bacillati</taxon>
        <taxon>Cyanobacteriota</taxon>
        <taxon>Cyanophyceae</taxon>
        <taxon>Oscillatoriophycideae</taxon>
        <taxon>Oscillatoriales</taxon>
        <taxon>Microcoleaceae</taxon>
        <taxon>Lyngbya</taxon>
    </lineage>
</organism>
<dbReference type="GO" id="GO:0016787">
    <property type="term" value="F:hydrolase activity"/>
    <property type="evidence" value="ECO:0007669"/>
    <property type="project" value="UniProtKB-KW"/>
</dbReference>
<gene>
    <name evidence="7" type="ORF">QQ91_007595</name>
</gene>
<dbReference type="AlphaFoldDB" id="A0A0C1UNT8"/>
<dbReference type="SUPFAM" id="SSF88723">
    <property type="entry name" value="PIN domain-like"/>
    <property type="match status" value="1"/>
</dbReference>
<keyword evidence="5" id="KW-0460">Magnesium</keyword>
<evidence type="ECO:0000256" key="5">
    <source>
        <dbReference type="ARBA" id="ARBA00022842"/>
    </source>
</evidence>
<evidence type="ECO:0000259" key="6">
    <source>
        <dbReference type="Pfam" id="PF01850"/>
    </source>
</evidence>
<dbReference type="GO" id="GO:0004540">
    <property type="term" value="F:RNA nuclease activity"/>
    <property type="evidence" value="ECO:0007669"/>
    <property type="project" value="TreeGrafter"/>
</dbReference>
<dbReference type="InterPro" id="IPR002716">
    <property type="entry name" value="PIN_dom"/>
</dbReference>
<keyword evidence="3" id="KW-0479">Metal-binding</keyword>
<dbReference type="Pfam" id="PF01850">
    <property type="entry name" value="PIN"/>
    <property type="match status" value="1"/>
</dbReference>